<organism evidence="1 2">
    <name type="scientific">Nitrospirillum amazonense</name>
    <dbReference type="NCBI Taxonomy" id="28077"/>
    <lineage>
        <taxon>Bacteria</taxon>
        <taxon>Pseudomonadati</taxon>
        <taxon>Pseudomonadota</taxon>
        <taxon>Alphaproteobacteria</taxon>
        <taxon>Rhodospirillales</taxon>
        <taxon>Azospirillaceae</taxon>
        <taxon>Nitrospirillum</taxon>
    </lineage>
</organism>
<dbReference type="RefSeq" id="WP_145736487.1">
    <property type="nucleotide sequence ID" value="NZ_VITR01000025.1"/>
</dbReference>
<proteinExistence type="predicted"/>
<dbReference type="OrthoDB" id="9800162at2"/>
<sequence>MSYLNATRLVFSGRFQADPSTVNNDVRHYDSASFLPEYQEYGHGDKAEGWWNPSGSGAFRLIDCVVRGVHYADGRSTDNPSVDPIVGMAVLDSNTRTSGKIVDIDPQWQLASQLWGLVVRLAKVDATGATTLVGGKYAPNPFRDLWFTRVSGFGGDAAASALFQSVLTGVEWADDLPDSAFLKELRDKTEGDQLSIRLVTYAYRDDHTQPGFTFGTVSGVIGPYFVGEPESFVVGRRFAPQSGSTSWNNINFFTGTLGNDHRLLLDLGNALPIDTNYQPLDLGTMTVGSLLGPDTAEGGPAGVGNFQPIGTVPYQDPDWLLKAGGIAEFTLNKTQLNNQSPGVYTPLALATQPQNAPVPLVAIRETAGGQFVGAEPFVLRIDSSQNGPVGVTTTLYAASYGQPTPFTSLVLAQTGEMDGLGGGYGIDQPAAPIPAAGIPMSALNFPTTVATGADGTVTITVQGSPPNNPRGYIDGQLYNITYQIAGESRQNFGPFEVIAVHLRDAYPVPQTPTWAANIEPIFQQYANLYPIMSRRLVNLNNPLSVFHNREILSLAFSLHITDPNYMPVTRDLSEGKRQTIVKWLGALDRDADFQAALAHATTPAAPAPATDLKTASAPAEVVAPAGGKTTFARAYAKSKAGSKAGA</sequence>
<dbReference type="Proteomes" id="UP000315751">
    <property type="component" value="Unassembled WGS sequence"/>
</dbReference>
<dbReference type="EMBL" id="VITR01000025">
    <property type="protein sequence ID" value="TWB34577.1"/>
    <property type="molecule type" value="Genomic_DNA"/>
</dbReference>
<accession>A0A560GKR5</accession>
<comment type="caution">
    <text evidence="1">The sequence shown here is derived from an EMBL/GenBank/DDBJ whole genome shotgun (WGS) entry which is preliminary data.</text>
</comment>
<dbReference type="AlphaFoldDB" id="A0A560GKR5"/>
<evidence type="ECO:0000313" key="2">
    <source>
        <dbReference type="Proteomes" id="UP000315751"/>
    </source>
</evidence>
<protein>
    <submittedName>
        <fullName evidence="1">Uncharacterized protein</fullName>
    </submittedName>
</protein>
<keyword evidence="2" id="KW-1185">Reference proteome</keyword>
<gene>
    <name evidence="1" type="ORF">FBZ90_12547</name>
</gene>
<evidence type="ECO:0000313" key="1">
    <source>
        <dbReference type="EMBL" id="TWB34577.1"/>
    </source>
</evidence>
<name>A0A560GKR5_9PROT</name>
<reference evidence="1 2" key="1">
    <citation type="submission" date="2019-06" db="EMBL/GenBank/DDBJ databases">
        <title>Genomic Encyclopedia of Type Strains, Phase IV (KMG-V): Genome sequencing to study the core and pangenomes of soil and plant-associated prokaryotes.</title>
        <authorList>
            <person name="Whitman W."/>
        </authorList>
    </citation>
    <scope>NUCLEOTIDE SEQUENCE [LARGE SCALE GENOMIC DNA]</scope>
    <source>
        <strain evidence="1 2">BR 11622</strain>
    </source>
</reference>